<comment type="caution">
    <text evidence="5">The sequence shown here is derived from an EMBL/GenBank/DDBJ whole genome shotgun (WGS) entry which is preliminary data.</text>
</comment>
<keyword evidence="3" id="KW-0472">Membrane</keyword>
<evidence type="ECO:0000259" key="4">
    <source>
        <dbReference type="PROSITE" id="PS50075"/>
    </source>
</evidence>
<feature type="transmembrane region" description="Helical" evidence="3">
    <location>
        <begin position="715"/>
        <end position="742"/>
    </location>
</feature>
<evidence type="ECO:0000256" key="2">
    <source>
        <dbReference type="ARBA" id="ARBA00022553"/>
    </source>
</evidence>
<feature type="transmembrane region" description="Helical" evidence="3">
    <location>
        <begin position="1179"/>
        <end position="1199"/>
    </location>
</feature>
<dbReference type="Pfam" id="PF23024">
    <property type="entry name" value="AMP-dom_DIP2-like"/>
    <property type="match status" value="1"/>
</dbReference>
<dbReference type="Pfam" id="PF00501">
    <property type="entry name" value="AMP-binding"/>
    <property type="match status" value="1"/>
</dbReference>
<dbReference type="Gene3D" id="3.30.300.30">
    <property type="match status" value="1"/>
</dbReference>
<evidence type="ECO:0000256" key="3">
    <source>
        <dbReference type="SAM" id="Phobius"/>
    </source>
</evidence>
<evidence type="ECO:0000313" key="5">
    <source>
        <dbReference type="EMBL" id="GFH61076.1"/>
    </source>
</evidence>
<reference evidence="5 6" key="1">
    <citation type="journal article" date="2021" name="Sci. Rep.">
        <title>The genome of the diatom Chaetoceros tenuissimus carries an ancient integrated fragment of an extant virus.</title>
        <authorList>
            <person name="Hongo Y."/>
            <person name="Kimura K."/>
            <person name="Takaki Y."/>
            <person name="Yoshida Y."/>
            <person name="Baba S."/>
            <person name="Kobayashi G."/>
            <person name="Nagasaki K."/>
            <person name="Hano T."/>
            <person name="Tomaru Y."/>
        </authorList>
    </citation>
    <scope>NUCLEOTIDE SEQUENCE [LARGE SCALE GENOMIC DNA]</scope>
    <source>
        <strain evidence="5 6">NIES-3715</strain>
    </source>
</reference>
<gene>
    <name evidence="5" type="ORF">CTEN210_17552</name>
</gene>
<dbReference type="Pfam" id="PF00550">
    <property type="entry name" value="PP-binding"/>
    <property type="match status" value="1"/>
</dbReference>
<evidence type="ECO:0000313" key="6">
    <source>
        <dbReference type="Proteomes" id="UP001054902"/>
    </source>
</evidence>
<sequence>MLASSQIEEGKNFLQALQDTVDRKGNSTFATWYDKHGKPELKYTFNELWNEAGYIAHDLLANHHLSKGDRVILCYNFGLQFFAAFLGCLRAGVVAVLIYPPSPSNMTKSLDKMNKVIDDSKPKLVMIDSTINLLRINPLAKTRHLWPKDVTWKVHPKMAKNMKRYDGMGFNTQNPQSSFLDNENSMILEDMAFMQYTSGSTGDPKGVMVSFRSLHANIKAIHDGAQPQLEKQGIKPDEIMGFSWLPQYHDMGLVYAVIAPFAGGWKCNMISPITFVQNPLLWIELMSKLRVNWTVAPNFAFRLTARKFMEAKARTHREPIPNLDLTSLKYMQNSAEPIQTDTKAMFEQAFKQYGLNDDWFVGAYGLAESVVGVTFLFEYKMSTYTPNGSTSLVAVGHKSCFPKGQTIKIIDTNTLTQVQEKEVGELWLSGRSVTSGYFGRPQLTQEVFHAKLSNDEKQYLRTGDLAFMEDGYLYICGRLKDIIIVNGVNYYPQDIEHAVENASSGVRPGCVAAFSSDDVGTDGDLEIVFEVRNSHESSVHEVTAEVCDTVMKSVGIVPSKVVAIKERTICKTTSGKIQRKATRTAFHSGHFDVIYIHTGHTPLKNRKTTHTATSSSIDSNLEEESTDAFDRIIYSYFGTNINFDQSWDDLGMSSMMSVQLRDAFSYAFPVALSPDAFELYPSPADLKAFIHGSKGVPIISELRDIPEIESSRISWFWLGLLQLLGGLMLLLMFSFGIVPAYYTGKLFMHLDIYVNIPTIEAPLSVDWIWIPIIIPVWMLSFSVCVILMKWILIGKYKEGKLQVQSLAYVQWWLVDRAVALWEAWVGKFMLDTPLLNAFYIALGAKINIRAPIDAFIREFDLVTIEGFSSISHPINCRKFSTWTEEEGPSLRFRPILIGNACKIKGMVSPGSSTGDGSYVESLSVVPEGGQVPELSEVVGNPAFITGKSTPYKDEINEFVLGILKVMWLVCELYLFFATVLLGQYLWVPHLPQWRYSSLLMWCLLILWFAYASIATSVLLKWILVGRRKPGKINHSLWKEISHWAADWHFVNSLELIEITAFGGTIWNIILKLHGMDIDMTTRLATPEWIPPSKVDLVKMKESFMSTCIFDVEDNDFLYQINIEKSSIGYGCKIATNNDHLRIANASISPYSKINKNIDGSDRRAPIFGFTQSLWINAKIAFLHLSIVMGGILCSLIPSYEIWNLCWKPKSISLAVPLLMIGLIMQVMALAAIVRILQPFALMTKTNSSEASNKFLFLSCMRLSHFLKLTAVPMLAFRGSSVYNALLAFLGVQIKGRVIVMDQALYEYQYLTIEDETIIDASHISGHHVEFDQVTLGHSSIRGIVNQGTYCPCTNITGPETDPWRAYIGAQATRSSKKKDIFSDNGLIENVPSNRGAENFQSEQKMHDIENPIINEGDVLFETNPVADLRSSVNSDYYDYGYSESDDSNKDEDCSYSSSIVSC</sequence>
<feature type="transmembrane region" description="Helical" evidence="3">
    <location>
        <begin position="1211"/>
        <end position="1233"/>
    </location>
</feature>
<name>A0AAD3DAX8_9STRA</name>
<dbReference type="Proteomes" id="UP001054902">
    <property type="component" value="Unassembled WGS sequence"/>
</dbReference>
<dbReference type="InterPro" id="IPR000873">
    <property type="entry name" value="AMP-dep_synth/lig_dom"/>
</dbReference>
<protein>
    <recommendedName>
        <fullName evidence="4">Carrier domain-containing protein</fullName>
    </recommendedName>
</protein>
<dbReference type="InterPro" id="IPR009081">
    <property type="entry name" value="PP-bd_ACP"/>
</dbReference>
<proteinExistence type="predicted"/>
<dbReference type="InterPro" id="IPR020845">
    <property type="entry name" value="AMP-binding_CS"/>
</dbReference>
<dbReference type="EMBL" id="BLLK01000069">
    <property type="protein sequence ID" value="GFH61076.1"/>
    <property type="molecule type" value="Genomic_DNA"/>
</dbReference>
<dbReference type="InterPro" id="IPR025110">
    <property type="entry name" value="AMP-bd_C"/>
</dbReference>
<dbReference type="PROSITE" id="PS50075">
    <property type="entry name" value="CARRIER"/>
    <property type="match status" value="1"/>
</dbReference>
<dbReference type="Gene3D" id="1.10.1200.10">
    <property type="entry name" value="ACP-like"/>
    <property type="match status" value="1"/>
</dbReference>
<dbReference type="InterPro" id="IPR036736">
    <property type="entry name" value="ACP-like_sf"/>
</dbReference>
<dbReference type="SUPFAM" id="SSF47336">
    <property type="entry name" value="ACP-like"/>
    <property type="match status" value="1"/>
</dbReference>
<dbReference type="SUPFAM" id="SSF56801">
    <property type="entry name" value="Acetyl-CoA synthetase-like"/>
    <property type="match status" value="1"/>
</dbReference>
<feature type="transmembrane region" description="Helical" evidence="3">
    <location>
        <begin position="1254"/>
        <end position="1275"/>
    </location>
</feature>
<dbReference type="InterPro" id="IPR011004">
    <property type="entry name" value="Trimer_LpxA-like_sf"/>
</dbReference>
<keyword evidence="2" id="KW-0597">Phosphoprotein</keyword>
<dbReference type="SUPFAM" id="SSF51161">
    <property type="entry name" value="Trimeric LpxA-like enzymes"/>
    <property type="match status" value="1"/>
</dbReference>
<evidence type="ECO:0000256" key="1">
    <source>
        <dbReference type="ARBA" id="ARBA00022450"/>
    </source>
</evidence>
<dbReference type="PROSITE" id="PS00455">
    <property type="entry name" value="AMP_BINDING"/>
    <property type="match status" value="1"/>
</dbReference>
<keyword evidence="6" id="KW-1185">Reference proteome</keyword>
<dbReference type="PANTHER" id="PTHR22754">
    <property type="entry name" value="DISCO-INTERACTING PROTEIN 2 DIP2 -RELATED"/>
    <property type="match status" value="1"/>
</dbReference>
<feature type="transmembrane region" description="Helical" evidence="3">
    <location>
        <begin position="77"/>
        <end position="99"/>
    </location>
</feature>
<keyword evidence="3" id="KW-1133">Transmembrane helix</keyword>
<dbReference type="PROSITE" id="PS00012">
    <property type="entry name" value="PHOSPHOPANTETHEINE"/>
    <property type="match status" value="1"/>
</dbReference>
<dbReference type="InterPro" id="IPR006162">
    <property type="entry name" value="Ppantetheine_attach_site"/>
</dbReference>
<feature type="transmembrane region" description="Helical" evidence="3">
    <location>
        <begin position="767"/>
        <end position="792"/>
    </location>
</feature>
<feature type="transmembrane region" description="Helical" evidence="3">
    <location>
        <begin position="998"/>
        <end position="1023"/>
    </location>
</feature>
<dbReference type="PANTHER" id="PTHR22754:SF32">
    <property type="entry name" value="DISCO-INTERACTING PROTEIN 2"/>
    <property type="match status" value="1"/>
</dbReference>
<feature type="domain" description="Carrier" evidence="4">
    <location>
        <begin position="611"/>
        <end position="694"/>
    </location>
</feature>
<accession>A0AAD3DAX8</accession>
<dbReference type="InterPro" id="IPR045851">
    <property type="entry name" value="AMP-bd_C_sf"/>
</dbReference>
<keyword evidence="3" id="KW-0812">Transmembrane</keyword>
<organism evidence="5 6">
    <name type="scientific">Chaetoceros tenuissimus</name>
    <dbReference type="NCBI Taxonomy" id="426638"/>
    <lineage>
        <taxon>Eukaryota</taxon>
        <taxon>Sar</taxon>
        <taxon>Stramenopiles</taxon>
        <taxon>Ochrophyta</taxon>
        <taxon>Bacillariophyta</taxon>
        <taxon>Coscinodiscophyceae</taxon>
        <taxon>Chaetocerotophycidae</taxon>
        <taxon>Chaetocerotales</taxon>
        <taxon>Chaetocerotaceae</taxon>
        <taxon>Chaetoceros</taxon>
    </lineage>
</organism>
<dbReference type="Gene3D" id="3.40.50.12780">
    <property type="entry name" value="N-terminal domain of ligase-like"/>
    <property type="match status" value="1"/>
</dbReference>
<dbReference type="InterPro" id="IPR042099">
    <property type="entry name" value="ANL_N_sf"/>
</dbReference>
<keyword evidence="1" id="KW-0596">Phosphopantetheine</keyword>
<feature type="transmembrane region" description="Helical" evidence="3">
    <location>
        <begin position="965"/>
        <end position="986"/>
    </location>
</feature>